<evidence type="ECO:0008006" key="3">
    <source>
        <dbReference type="Google" id="ProtNLM"/>
    </source>
</evidence>
<feature type="transmembrane region" description="Helical" evidence="1">
    <location>
        <begin position="350"/>
        <end position="371"/>
    </location>
</feature>
<name>A0A7C3ZKR6_9CYAN</name>
<reference evidence="2" key="1">
    <citation type="journal article" date="2020" name="mSystems">
        <title>Genome- and Community-Level Interaction Insights into Carbon Utilization and Element Cycling Functions of Hydrothermarchaeota in Hydrothermal Sediment.</title>
        <authorList>
            <person name="Zhou Z."/>
            <person name="Liu Y."/>
            <person name="Xu W."/>
            <person name="Pan J."/>
            <person name="Luo Z.H."/>
            <person name="Li M."/>
        </authorList>
    </citation>
    <scope>NUCLEOTIDE SEQUENCE [LARGE SCALE GENOMIC DNA]</scope>
    <source>
        <strain evidence="2">SpSt-374</strain>
    </source>
</reference>
<protein>
    <recommendedName>
        <fullName evidence="3">ATP-binding protein</fullName>
    </recommendedName>
</protein>
<sequence>MVMSAPSPNSCPFIAGPTIDDPKYFIGRDAQLNDMKDRMTAPQPTSISLVGEHRIGKSSLLYRFFQYWNPDRFPPRGSGGGVVRRFAQLLKLGKKRPPYAVIYLDLQDATCQTQAGFYRAIATAAKDHPIVEQYGQHHHWQRLWQNTTLDGMTFAKAVKACKEGGVLLVLCLDKFDALFQHPEEFDNGFYDSLHSLINHSHLMLIVATLKNLEVYRQEQTLTSSFFNVGHVLKLEEFTPAEAAELVKLPKGSAALSVEEPKPALIVEDQEKALQWGGRHPYRLQLAGYCLWQARQQDKDIPWAKAKFDSLLNNGIQPQDVIKNWDWRHLKTYLSRFIWIHNVINLSISQMIGVGITIMVIGAIISAMLGIISWSEVLQRIKNIVCSTLSSNWQNWCNN</sequence>
<keyword evidence="1" id="KW-0472">Membrane</keyword>
<organism evidence="2">
    <name type="scientific">Planktothricoides sp. SpSt-374</name>
    <dbReference type="NCBI Taxonomy" id="2282167"/>
    <lineage>
        <taxon>Bacteria</taxon>
        <taxon>Bacillati</taxon>
        <taxon>Cyanobacteriota</taxon>
        <taxon>Cyanophyceae</taxon>
        <taxon>Oscillatoriophycideae</taxon>
        <taxon>Oscillatoriales</taxon>
        <taxon>Oscillatoriaceae</taxon>
        <taxon>Planktothricoides</taxon>
    </lineage>
</organism>
<accession>A0A7C3ZKR6</accession>
<dbReference type="EMBL" id="DSPX01000254">
    <property type="protein sequence ID" value="HGG03720.1"/>
    <property type="molecule type" value="Genomic_DNA"/>
</dbReference>
<gene>
    <name evidence="2" type="ORF">ENR15_24560</name>
</gene>
<dbReference type="Gene3D" id="3.40.50.300">
    <property type="entry name" value="P-loop containing nucleotide triphosphate hydrolases"/>
    <property type="match status" value="1"/>
</dbReference>
<proteinExistence type="predicted"/>
<dbReference type="SUPFAM" id="SSF52540">
    <property type="entry name" value="P-loop containing nucleoside triphosphate hydrolases"/>
    <property type="match status" value="1"/>
</dbReference>
<dbReference type="InterPro" id="IPR027417">
    <property type="entry name" value="P-loop_NTPase"/>
</dbReference>
<evidence type="ECO:0000313" key="2">
    <source>
        <dbReference type="EMBL" id="HGG03720.1"/>
    </source>
</evidence>
<dbReference type="Pfam" id="PF14516">
    <property type="entry name" value="AAA_35"/>
    <property type="match status" value="1"/>
</dbReference>
<evidence type="ECO:0000256" key="1">
    <source>
        <dbReference type="SAM" id="Phobius"/>
    </source>
</evidence>
<keyword evidence="1" id="KW-1133">Transmembrane helix</keyword>
<dbReference type="AlphaFoldDB" id="A0A7C3ZKR6"/>
<comment type="caution">
    <text evidence="2">The sequence shown here is derived from an EMBL/GenBank/DDBJ whole genome shotgun (WGS) entry which is preliminary data.</text>
</comment>
<keyword evidence="1" id="KW-0812">Transmembrane</keyword>